<proteinExistence type="predicted"/>
<organism evidence="1 2">
    <name type="scientific">Chitiniphilus eburneus</name>
    <dbReference type="NCBI Taxonomy" id="2571148"/>
    <lineage>
        <taxon>Bacteria</taxon>
        <taxon>Pseudomonadati</taxon>
        <taxon>Pseudomonadota</taxon>
        <taxon>Betaproteobacteria</taxon>
        <taxon>Neisseriales</taxon>
        <taxon>Chitinibacteraceae</taxon>
        <taxon>Chitiniphilus</taxon>
    </lineage>
</organism>
<dbReference type="RefSeq" id="WP_136774901.1">
    <property type="nucleotide sequence ID" value="NZ_CP156074.1"/>
</dbReference>
<comment type="caution">
    <text evidence="1">The sequence shown here is derived from an EMBL/GenBank/DDBJ whole genome shotgun (WGS) entry which is preliminary data.</text>
</comment>
<keyword evidence="2" id="KW-1185">Reference proteome</keyword>
<reference evidence="1 2" key="1">
    <citation type="submission" date="2019-04" db="EMBL/GenBank/DDBJ databases">
        <title>Chitiniphilus eburnea sp. nov., a novel chitinolytic bacterium isolated from aquaculture sludge.</title>
        <authorList>
            <person name="Sheng M."/>
        </authorList>
    </citation>
    <scope>NUCLEOTIDE SEQUENCE [LARGE SCALE GENOMIC DNA]</scope>
    <source>
        <strain evidence="1 2">HX-2-15</strain>
    </source>
</reference>
<protein>
    <submittedName>
        <fullName evidence="1">Uncharacterized protein</fullName>
    </submittedName>
</protein>
<accession>A0A4U0PQC5</accession>
<name>A0A4U0PQC5_9NEIS</name>
<gene>
    <name evidence="1" type="ORF">FAZ21_18420</name>
</gene>
<sequence length="219" mass="23500">MPIRPSLRIVLPLALFLPAWSLAAVLVTAVEGDVRQNGQPLAAFTQLDAGASVELPAGAAVRLADTDRARQSRWEGPATLRVDEAGIRATGRQLERTALPGAIRSALLRAPANLKAVAGLDDDLPSRLISARLTAARQQYQRWRTQFPADDVAPELYLLDVQLAARDGLGIQATMAEMARRQPRNAQLARLSAHMVSLNLAMSPGDPGAQLEIKPLVSP</sequence>
<evidence type="ECO:0000313" key="2">
    <source>
        <dbReference type="Proteomes" id="UP000310016"/>
    </source>
</evidence>
<dbReference type="AlphaFoldDB" id="A0A4U0PQC5"/>
<dbReference type="Proteomes" id="UP000310016">
    <property type="component" value="Unassembled WGS sequence"/>
</dbReference>
<dbReference type="EMBL" id="SUMF01000039">
    <property type="protein sequence ID" value="TJZ65204.1"/>
    <property type="molecule type" value="Genomic_DNA"/>
</dbReference>
<evidence type="ECO:0000313" key="1">
    <source>
        <dbReference type="EMBL" id="TJZ65204.1"/>
    </source>
</evidence>
<dbReference type="OrthoDB" id="8586801at2"/>